<feature type="domain" description="Prolamin-like" evidence="3">
    <location>
        <begin position="56"/>
        <end position="102"/>
    </location>
</feature>
<proteinExistence type="predicted"/>
<dbReference type="InterPro" id="IPR008502">
    <property type="entry name" value="Prolamin-like"/>
</dbReference>
<gene>
    <name evidence="4" type="ORF">EUTSA_v10003095mg</name>
</gene>
<feature type="chain" id="PRO_5004719780" description="Prolamin-like domain-containing protein" evidence="2">
    <location>
        <begin position="25"/>
        <end position="118"/>
    </location>
</feature>
<protein>
    <recommendedName>
        <fullName evidence="3">Prolamin-like domain-containing protein</fullName>
    </recommendedName>
</protein>
<feature type="signal peptide" evidence="2">
    <location>
        <begin position="1"/>
        <end position="24"/>
    </location>
</feature>
<organism evidence="4 5">
    <name type="scientific">Eutrema salsugineum</name>
    <name type="common">Saltwater cress</name>
    <name type="synonym">Sisymbrium salsugineum</name>
    <dbReference type="NCBI Taxonomy" id="72664"/>
    <lineage>
        <taxon>Eukaryota</taxon>
        <taxon>Viridiplantae</taxon>
        <taxon>Streptophyta</taxon>
        <taxon>Embryophyta</taxon>
        <taxon>Tracheophyta</taxon>
        <taxon>Spermatophyta</taxon>
        <taxon>Magnoliopsida</taxon>
        <taxon>eudicotyledons</taxon>
        <taxon>Gunneridae</taxon>
        <taxon>Pentapetalae</taxon>
        <taxon>rosids</taxon>
        <taxon>malvids</taxon>
        <taxon>Brassicales</taxon>
        <taxon>Brassicaceae</taxon>
        <taxon>Eutremeae</taxon>
        <taxon>Eutrema</taxon>
    </lineage>
</organism>
<dbReference type="Proteomes" id="UP000030689">
    <property type="component" value="Unassembled WGS sequence"/>
</dbReference>
<evidence type="ECO:0000259" key="3">
    <source>
        <dbReference type="Pfam" id="PF05617"/>
    </source>
</evidence>
<dbReference type="KEGG" id="eus:EUTSA_v10003095mg"/>
<evidence type="ECO:0000313" key="5">
    <source>
        <dbReference type="Proteomes" id="UP000030689"/>
    </source>
</evidence>
<accession>V4KI59</accession>
<name>V4KI59_EUTSA</name>
<dbReference type="EMBL" id="KI517609">
    <property type="protein sequence ID" value="ESQ37490.1"/>
    <property type="molecule type" value="Genomic_DNA"/>
</dbReference>
<reference evidence="4 5" key="1">
    <citation type="journal article" date="2013" name="Front. Plant Sci.">
        <title>The Reference Genome of the Halophytic Plant Eutrema salsugineum.</title>
        <authorList>
            <person name="Yang R."/>
            <person name="Jarvis D.E."/>
            <person name="Chen H."/>
            <person name="Beilstein M.A."/>
            <person name="Grimwood J."/>
            <person name="Jenkins J."/>
            <person name="Shu S."/>
            <person name="Prochnik S."/>
            <person name="Xin M."/>
            <person name="Ma C."/>
            <person name="Schmutz J."/>
            <person name="Wing R.A."/>
            <person name="Mitchell-Olds T."/>
            <person name="Schumaker K.S."/>
            <person name="Wang X."/>
        </authorList>
    </citation>
    <scope>NUCLEOTIDE SEQUENCE [LARGE SCALE GENOMIC DNA]</scope>
</reference>
<dbReference type="Gramene" id="ESQ37490">
    <property type="protein sequence ID" value="ESQ37490"/>
    <property type="gene ID" value="EUTSA_v10003095mg"/>
</dbReference>
<evidence type="ECO:0000313" key="4">
    <source>
        <dbReference type="EMBL" id="ESQ37490.1"/>
    </source>
</evidence>
<dbReference type="AlphaFoldDB" id="V4KI59"/>
<dbReference type="OrthoDB" id="1025388at2759"/>
<evidence type="ECO:0000256" key="1">
    <source>
        <dbReference type="ARBA" id="ARBA00022729"/>
    </source>
</evidence>
<dbReference type="Pfam" id="PF05617">
    <property type="entry name" value="Prolamin_like"/>
    <property type="match status" value="1"/>
</dbReference>
<dbReference type="OMA" id="ACKILGH"/>
<keyword evidence="1 2" id="KW-0732">Signal</keyword>
<sequence>MQRMWATIMLALIMILSISIQTNGNEKRNDLAHAPSTALALAPQSEDGLLPNPLACVGDVKTIPNCVKAITHFRFREVTKKCCTIVVSLPEDCFGIVFHIPFFFRWVLKIICKIISHT</sequence>
<keyword evidence="5" id="KW-1185">Reference proteome</keyword>
<evidence type="ECO:0000256" key="2">
    <source>
        <dbReference type="SAM" id="SignalP"/>
    </source>
</evidence>